<feature type="compositionally biased region" description="Basic residues" evidence="1">
    <location>
        <begin position="293"/>
        <end position="310"/>
    </location>
</feature>
<dbReference type="InParanoid" id="M4C0C2"/>
<feature type="region of interest" description="Disordered" evidence="1">
    <location>
        <begin position="285"/>
        <end position="310"/>
    </location>
</feature>
<dbReference type="HOGENOM" id="CLU_851130_0_0_1"/>
<evidence type="ECO:0000313" key="2">
    <source>
        <dbReference type="EnsemblProtists" id="HpaP812328"/>
    </source>
</evidence>
<proteinExistence type="predicted"/>
<dbReference type="AlphaFoldDB" id="M4C0C2"/>
<dbReference type="VEuPathDB" id="FungiDB:HpaG812328"/>
<reference evidence="3" key="1">
    <citation type="journal article" date="2010" name="Science">
        <title>Signatures of adaptation to obligate biotrophy in the Hyaloperonospora arabidopsidis genome.</title>
        <authorList>
            <person name="Baxter L."/>
            <person name="Tripathy S."/>
            <person name="Ishaque N."/>
            <person name="Boot N."/>
            <person name="Cabral A."/>
            <person name="Kemen E."/>
            <person name="Thines M."/>
            <person name="Ah-Fong A."/>
            <person name="Anderson R."/>
            <person name="Badejoko W."/>
            <person name="Bittner-Eddy P."/>
            <person name="Boore J.L."/>
            <person name="Chibucos M.C."/>
            <person name="Coates M."/>
            <person name="Dehal P."/>
            <person name="Delehaunty K."/>
            <person name="Dong S."/>
            <person name="Downton P."/>
            <person name="Dumas B."/>
            <person name="Fabro G."/>
            <person name="Fronick C."/>
            <person name="Fuerstenberg S.I."/>
            <person name="Fulton L."/>
            <person name="Gaulin E."/>
            <person name="Govers F."/>
            <person name="Hughes L."/>
            <person name="Humphray S."/>
            <person name="Jiang R.H."/>
            <person name="Judelson H."/>
            <person name="Kamoun S."/>
            <person name="Kyung K."/>
            <person name="Meijer H."/>
            <person name="Minx P."/>
            <person name="Morris P."/>
            <person name="Nelson J."/>
            <person name="Phuntumart V."/>
            <person name="Qutob D."/>
            <person name="Rehmany A."/>
            <person name="Rougon-Cardoso A."/>
            <person name="Ryden P."/>
            <person name="Torto-Alalibo T."/>
            <person name="Studholme D."/>
            <person name="Wang Y."/>
            <person name="Win J."/>
            <person name="Wood J."/>
            <person name="Clifton S.W."/>
            <person name="Rogers J."/>
            <person name="Van den Ackerveken G."/>
            <person name="Jones J.D."/>
            <person name="McDowell J.M."/>
            <person name="Beynon J."/>
            <person name="Tyler B.M."/>
        </authorList>
    </citation>
    <scope>NUCLEOTIDE SEQUENCE [LARGE SCALE GENOMIC DNA]</scope>
    <source>
        <strain evidence="3">Emoy2</strain>
    </source>
</reference>
<keyword evidence="3" id="KW-1185">Reference proteome</keyword>
<dbReference type="Proteomes" id="UP000011713">
    <property type="component" value="Unassembled WGS sequence"/>
</dbReference>
<dbReference type="EMBL" id="JH598074">
    <property type="status" value="NOT_ANNOTATED_CDS"/>
    <property type="molecule type" value="Genomic_DNA"/>
</dbReference>
<name>M4C0C2_HYAAE</name>
<evidence type="ECO:0000256" key="1">
    <source>
        <dbReference type="SAM" id="MobiDB-lite"/>
    </source>
</evidence>
<evidence type="ECO:0000313" key="3">
    <source>
        <dbReference type="Proteomes" id="UP000011713"/>
    </source>
</evidence>
<sequence>MSRCFRKTVGRTSWLLMNTKWSKFWTCDRDWKLHSDPTWIDEADLNCGALLQDFKRNRKTDTDYTKAQRNPAEIDVQLRDTRPTDSAHRPGKNVSRRSCNTGFTGARGASERLIAPYESLKDFPKRSTRETLVTAGRVWPVGDDGSCGGLTVFKSIGAVDGPAKGCDAGPDARRRVEDREPDKTANVASSPVYYFSPWIKSKLDHEVSVYPVYGYPRVSEDRKSLDITTMLGSASILGIASLGGLGTRRRRPTHFLGKGQGGRLRRMAWSFAAEHRCIRRRFGFRRHGDSGRRSQRRMRGGKNPSHQRRHAIPKSHVILYGAITFGG</sequence>
<feature type="region of interest" description="Disordered" evidence="1">
    <location>
        <begin position="81"/>
        <end position="102"/>
    </location>
</feature>
<organism evidence="2 3">
    <name type="scientific">Hyaloperonospora arabidopsidis (strain Emoy2)</name>
    <name type="common">Downy mildew agent</name>
    <name type="synonym">Peronospora arabidopsidis</name>
    <dbReference type="NCBI Taxonomy" id="559515"/>
    <lineage>
        <taxon>Eukaryota</taxon>
        <taxon>Sar</taxon>
        <taxon>Stramenopiles</taxon>
        <taxon>Oomycota</taxon>
        <taxon>Peronosporomycetes</taxon>
        <taxon>Peronosporales</taxon>
        <taxon>Peronosporaceae</taxon>
        <taxon>Hyaloperonospora</taxon>
    </lineage>
</organism>
<reference evidence="2" key="2">
    <citation type="submission" date="2015-06" db="UniProtKB">
        <authorList>
            <consortium name="EnsemblProtists"/>
        </authorList>
    </citation>
    <scope>IDENTIFICATION</scope>
    <source>
        <strain evidence="2">Emoy2</strain>
    </source>
</reference>
<dbReference type="EnsemblProtists" id="HpaT812328">
    <property type="protein sequence ID" value="HpaP812328"/>
    <property type="gene ID" value="HpaG812328"/>
</dbReference>
<protein>
    <submittedName>
        <fullName evidence="2">Uncharacterized protein</fullName>
    </submittedName>
</protein>
<accession>M4C0C2</accession>